<gene>
    <name evidence="2" type="ORF">IAR55_002934</name>
</gene>
<dbReference type="GeneID" id="92180192"/>
<dbReference type="Proteomes" id="UP001388673">
    <property type="component" value="Unassembled WGS sequence"/>
</dbReference>
<protein>
    <submittedName>
        <fullName evidence="2">Uncharacterized protein</fullName>
    </submittedName>
</protein>
<evidence type="ECO:0000256" key="1">
    <source>
        <dbReference type="SAM" id="MobiDB-lite"/>
    </source>
</evidence>
<dbReference type="RefSeq" id="XP_066803546.1">
    <property type="nucleotide sequence ID" value="XM_066946045.1"/>
</dbReference>
<accession>A0AAW0Z022</accession>
<dbReference type="EMBL" id="JBCAWK010000005">
    <property type="protein sequence ID" value="KAK8858705.1"/>
    <property type="molecule type" value="Genomic_DNA"/>
</dbReference>
<sequence>MDYLTILATRALILFPPTWTSHESLITTSRLASSPTTTPPTSHLLLSPTPISIPISSILNADTDCAYFLIHHILSTTPQGGLRTTDKEVLREAEVVVWREIDRAKLFTRALGAWFANAHKSGVGKLGERELGELAEKYGLGLQNESSEVGQEGHTNEDREVERMGEQVEKIVFSDEADKGEVVI</sequence>
<organism evidence="2 3">
    <name type="scientific">Kwoniella newhampshirensis</name>
    <dbReference type="NCBI Taxonomy" id="1651941"/>
    <lineage>
        <taxon>Eukaryota</taxon>
        <taxon>Fungi</taxon>
        <taxon>Dikarya</taxon>
        <taxon>Basidiomycota</taxon>
        <taxon>Agaricomycotina</taxon>
        <taxon>Tremellomycetes</taxon>
        <taxon>Tremellales</taxon>
        <taxon>Cryptococcaceae</taxon>
        <taxon>Kwoniella</taxon>
    </lineage>
</organism>
<comment type="caution">
    <text evidence="2">The sequence shown here is derived from an EMBL/GenBank/DDBJ whole genome shotgun (WGS) entry which is preliminary data.</text>
</comment>
<evidence type="ECO:0000313" key="2">
    <source>
        <dbReference type="EMBL" id="KAK8858705.1"/>
    </source>
</evidence>
<keyword evidence="3" id="KW-1185">Reference proteome</keyword>
<dbReference type="AlphaFoldDB" id="A0AAW0Z022"/>
<feature type="region of interest" description="Disordered" evidence="1">
    <location>
        <begin position="143"/>
        <end position="162"/>
    </location>
</feature>
<name>A0AAW0Z022_9TREE</name>
<reference evidence="2 3" key="1">
    <citation type="journal article" date="2024" name="bioRxiv">
        <title>Comparative genomics of Cryptococcus and Kwoniella reveals pathogenesis evolution and contrasting karyotype dynamics via intercentromeric recombination or chromosome fusion.</title>
        <authorList>
            <person name="Coelho M.A."/>
            <person name="David-Palma M."/>
            <person name="Shea T."/>
            <person name="Bowers K."/>
            <person name="McGinley-Smith S."/>
            <person name="Mohammad A.W."/>
            <person name="Gnirke A."/>
            <person name="Yurkov A.M."/>
            <person name="Nowrousian M."/>
            <person name="Sun S."/>
            <person name="Cuomo C.A."/>
            <person name="Heitman J."/>
        </authorList>
    </citation>
    <scope>NUCLEOTIDE SEQUENCE [LARGE SCALE GENOMIC DNA]</scope>
    <source>
        <strain evidence="2 3">CBS 13917</strain>
    </source>
</reference>
<proteinExistence type="predicted"/>
<dbReference type="KEGG" id="kne:92180192"/>
<evidence type="ECO:0000313" key="3">
    <source>
        <dbReference type="Proteomes" id="UP001388673"/>
    </source>
</evidence>